<dbReference type="AlphaFoldDB" id="A0A915N2U5"/>
<feature type="compositionally biased region" description="Polar residues" evidence="1">
    <location>
        <begin position="215"/>
        <end position="225"/>
    </location>
</feature>
<dbReference type="Proteomes" id="UP000887561">
    <property type="component" value="Unplaced"/>
</dbReference>
<reference evidence="3" key="1">
    <citation type="submission" date="2022-11" db="UniProtKB">
        <authorList>
            <consortium name="WormBaseParasite"/>
        </authorList>
    </citation>
    <scope>IDENTIFICATION</scope>
</reference>
<protein>
    <submittedName>
        <fullName evidence="3">Uncharacterized protein</fullName>
    </submittedName>
</protein>
<name>A0A915N2U5_MELJA</name>
<dbReference type="WBParaSite" id="scaffold7782_cov201.g12399">
    <property type="protein sequence ID" value="scaffold7782_cov201.g12399"/>
    <property type="gene ID" value="scaffold7782_cov201.g12399"/>
</dbReference>
<proteinExistence type="predicted"/>
<accession>A0A915N2U5</accession>
<feature type="compositionally biased region" description="Acidic residues" evidence="1">
    <location>
        <begin position="74"/>
        <end position="84"/>
    </location>
</feature>
<sequence>DHDLRMTILSMEQAAKASMSSKSQKNVPSMPEEFNEGVVSSCSAQSLEKADLREEIREQKRKKSAKQSQFWVDDQPEEEEKIESDEVDGILCWVQGESATGLQTRWDQPKRFYTAEEYAENYTEIAAKIAAKNHSLINSGNVSNNFERNQVIPPNSAPQLPARLNNKVPTPLERPTKKDQNDYLRKERKRRWDNNEESKRPEELIRIEPKPELIESTQIDVTSTAGHPYGPWVPVKKEIPKPDPPKEPEKPKKRYDDLPEQHYGPGTSTIIPEELLEVALIDPEELEHDF</sequence>
<feature type="compositionally biased region" description="Low complexity" evidence="1">
    <location>
        <begin position="10"/>
        <end position="25"/>
    </location>
</feature>
<evidence type="ECO:0000313" key="2">
    <source>
        <dbReference type="Proteomes" id="UP000887561"/>
    </source>
</evidence>
<feature type="region of interest" description="Disordered" evidence="1">
    <location>
        <begin position="147"/>
        <end position="270"/>
    </location>
</feature>
<feature type="compositionally biased region" description="Basic and acidic residues" evidence="1">
    <location>
        <begin position="235"/>
        <end position="260"/>
    </location>
</feature>
<feature type="region of interest" description="Disordered" evidence="1">
    <location>
        <begin position="56"/>
        <end position="84"/>
    </location>
</feature>
<organism evidence="2 3">
    <name type="scientific">Meloidogyne javanica</name>
    <name type="common">Root-knot nematode worm</name>
    <dbReference type="NCBI Taxonomy" id="6303"/>
    <lineage>
        <taxon>Eukaryota</taxon>
        <taxon>Metazoa</taxon>
        <taxon>Ecdysozoa</taxon>
        <taxon>Nematoda</taxon>
        <taxon>Chromadorea</taxon>
        <taxon>Rhabditida</taxon>
        <taxon>Tylenchina</taxon>
        <taxon>Tylenchomorpha</taxon>
        <taxon>Tylenchoidea</taxon>
        <taxon>Meloidogynidae</taxon>
        <taxon>Meloidogyninae</taxon>
        <taxon>Meloidogyne</taxon>
        <taxon>Meloidogyne incognita group</taxon>
    </lineage>
</organism>
<feature type="compositionally biased region" description="Basic and acidic residues" evidence="1">
    <location>
        <begin position="174"/>
        <end position="213"/>
    </location>
</feature>
<evidence type="ECO:0000313" key="3">
    <source>
        <dbReference type="WBParaSite" id="scaffold7782_cov201.g12399"/>
    </source>
</evidence>
<feature type="region of interest" description="Disordered" evidence="1">
    <location>
        <begin position="1"/>
        <end position="41"/>
    </location>
</feature>
<keyword evidence="2" id="KW-1185">Reference proteome</keyword>
<evidence type="ECO:0000256" key="1">
    <source>
        <dbReference type="SAM" id="MobiDB-lite"/>
    </source>
</evidence>